<dbReference type="InterPro" id="IPR015860">
    <property type="entry name" value="ABC_transpr_TagH-like"/>
</dbReference>
<dbReference type="Pfam" id="PF00005">
    <property type="entry name" value="ABC_tran"/>
    <property type="match status" value="1"/>
</dbReference>
<dbReference type="CDD" id="cd03220">
    <property type="entry name" value="ABC_KpsT_Wzt"/>
    <property type="match status" value="1"/>
</dbReference>
<organism evidence="6 7">
    <name type="scientific">Alkalibacter saccharofermentans DSM 14828</name>
    <dbReference type="NCBI Taxonomy" id="1120975"/>
    <lineage>
        <taxon>Bacteria</taxon>
        <taxon>Bacillati</taxon>
        <taxon>Bacillota</taxon>
        <taxon>Clostridia</taxon>
        <taxon>Eubacteriales</taxon>
        <taxon>Eubacteriaceae</taxon>
        <taxon>Alkalibacter</taxon>
    </lineage>
</organism>
<dbReference type="RefSeq" id="WP_073270970.1">
    <property type="nucleotide sequence ID" value="NZ_FQTU01000011.1"/>
</dbReference>
<comment type="similarity">
    <text evidence="1">Belongs to the ABC transporter superfamily.</text>
</comment>
<dbReference type="Proteomes" id="UP000184251">
    <property type="component" value="Unassembled WGS sequence"/>
</dbReference>
<dbReference type="InterPro" id="IPR017871">
    <property type="entry name" value="ABC_transporter-like_CS"/>
</dbReference>
<name>A0A1M4Y2A4_9FIRM</name>
<keyword evidence="3" id="KW-0547">Nucleotide-binding</keyword>
<evidence type="ECO:0000256" key="4">
    <source>
        <dbReference type="ARBA" id="ARBA00022840"/>
    </source>
</evidence>
<dbReference type="InterPro" id="IPR027417">
    <property type="entry name" value="P-loop_NTPase"/>
</dbReference>
<dbReference type="EMBL" id="FQTU01000011">
    <property type="protein sequence ID" value="SHE99696.1"/>
    <property type="molecule type" value="Genomic_DNA"/>
</dbReference>
<accession>A0A1M4Y2A4</accession>
<protein>
    <submittedName>
        <fullName evidence="6">Teichoic acid transport system ATP-binding protein</fullName>
    </submittedName>
</protein>
<dbReference type="Gene3D" id="3.40.50.300">
    <property type="entry name" value="P-loop containing nucleotide triphosphate hydrolases"/>
    <property type="match status" value="1"/>
</dbReference>
<proteinExistence type="inferred from homology"/>
<dbReference type="SMART" id="SM00382">
    <property type="entry name" value="AAA"/>
    <property type="match status" value="1"/>
</dbReference>
<dbReference type="GO" id="GO:0016020">
    <property type="term" value="C:membrane"/>
    <property type="evidence" value="ECO:0007669"/>
    <property type="project" value="InterPro"/>
</dbReference>
<evidence type="ECO:0000313" key="6">
    <source>
        <dbReference type="EMBL" id="SHE99696.1"/>
    </source>
</evidence>
<dbReference type="CDD" id="cd10147">
    <property type="entry name" value="Wzt_C-like"/>
    <property type="match status" value="1"/>
</dbReference>
<dbReference type="InterPro" id="IPR003593">
    <property type="entry name" value="AAA+_ATPase"/>
</dbReference>
<dbReference type="SUPFAM" id="SSF52540">
    <property type="entry name" value="P-loop containing nucleoside triphosphate hydrolases"/>
    <property type="match status" value="1"/>
</dbReference>
<dbReference type="PROSITE" id="PS50893">
    <property type="entry name" value="ABC_TRANSPORTER_2"/>
    <property type="match status" value="1"/>
</dbReference>
<feature type="domain" description="ABC transporter" evidence="5">
    <location>
        <begin position="22"/>
        <end position="244"/>
    </location>
</feature>
<evidence type="ECO:0000313" key="7">
    <source>
        <dbReference type="Proteomes" id="UP000184251"/>
    </source>
</evidence>
<dbReference type="InterPro" id="IPR003439">
    <property type="entry name" value="ABC_transporter-like_ATP-bd"/>
</dbReference>
<dbReference type="GO" id="GO:0016887">
    <property type="term" value="F:ATP hydrolysis activity"/>
    <property type="evidence" value="ECO:0007669"/>
    <property type="project" value="InterPro"/>
</dbReference>
<dbReference type="GO" id="GO:0005524">
    <property type="term" value="F:ATP binding"/>
    <property type="evidence" value="ECO:0007669"/>
    <property type="project" value="UniProtKB-KW"/>
</dbReference>
<reference evidence="6 7" key="1">
    <citation type="submission" date="2016-11" db="EMBL/GenBank/DDBJ databases">
        <authorList>
            <person name="Jaros S."/>
            <person name="Januszkiewicz K."/>
            <person name="Wedrychowicz H."/>
        </authorList>
    </citation>
    <scope>NUCLEOTIDE SEQUENCE [LARGE SCALE GENOMIC DNA]</scope>
    <source>
        <strain evidence="6 7">DSM 14828</strain>
    </source>
</reference>
<keyword evidence="2" id="KW-0813">Transport</keyword>
<gene>
    <name evidence="6" type="ORF">SAMN02746064_01664</name>
</gene>
<dbReference type="PANTHER" id="PTHR46743">
    <property type="entry name" value="TEICHOIC ACIDS EXPORT ATP-BINDING PROTEIN TAGH"/>
    <property type="match status" value="1"/>
</dbReference>
<dbReference type="InterPro" id="IPR050683">
    <property type="entry name" value="Bact_Polysacc_Export_ATP-bd"/>
</dbReference>
<dbReference type="PANTHER" id="PTHR46743:SF2">
    <property type="entry name" value="TEICHOIC ACIDS EXPORT ATP-BINDING PROTEIN TAGH"/>
    <property type="match status" value="1"/>
</dbReference>
<dbReference type="AlphaFoldDB" id="A0A1M4Y2A4"/>
<keyword evidence="4 6" id="KW-0067">ATP-binding</keyword>
<keyword evidence="7" id="KW-1185">Reference proteome</keyword>
<sequence>MEHSIRINNLTKIYKIYKKPWHRIKNIFFKKTKYKKFYALKNISIDIPKGEAIGVLGKNGAGKSTLLKLITGVATPSSGTLKTEGKISALLELTSGFDNELTGIENIYLKALTMGMQKKDMDKQLQRIIDFADIGDHIYQPVRTYSSGMKARLGFAISVNVDPDILIVDEALSVGDDVFKLKCIERMEEFKAQGKTILFVSHSLFTVKSFCNKCMWIKDGELVDYGDTGEIVHKYEVFLKEERAKQKKEMTEEARNNNKNVQILSKKEVLETKNFKFFNSKGEETNIFDYEEDIGYSFDYIVKKPMKGLKWCFTIRDAEYGEIYGSDKRSENHLINNDMDLKHTLKAKLRNIKLLPGKYHLSGELWDESGAFYVSYSNKKPFEIREEGFKGTGYFYIDHEYEN</sequence>
<dbReference type="InterPro" id="IPR029439">
    <property type="entry name" value="Wzt_C"/>
</dbReference>
<dbReference type="GO" id="GO:0140359">
    <property type="term" value="F:ABC-type transporter activity"/>
    <property type="evidence" value="ECO:0007669"/>
    <property type="project" value="InterPro"/>
</dbReference>
<evidence type="ECO:0000256" key="3">
    <source>
        <dbReference type="ARBA" id="ARBA00022741"/>
    </source>
</evidence>
<dbReference type="STRING" id="1120975.SAMN02746064_01664"/>
<dbReference type="PROSITE" id="PS00211">
    <property type="entry name" value="ABC_TRANSPORTER_1"/>
    <property type="match status" value="1"/>
</dbReference>
<evidence type="ECO:0000256" key="1">
    <source>
        <dbReference type="ARBA" id="ARBA00005417"/>
    </source>
</evidence>
<evidence type="ECO:0000259" key="5">
    <source>
        <dbReference type="PROSITE" id="PS50893"/>
    </source>
</evidence>
<evidence type="ECO:0000256" key="2">
    <source>
        <dbReference type="ARBA" id="ARBA00022448"/>
    </source>
</evidence>
<dbReference type="OrthoDB" id="9778870at2"/>
<dbReference type="Gene3D" id="2.70.50.60">
    <property type="entry name" value="abc- transporter (atp binding component) like domain"/>
    <property type="match status" value="1"/>
</dbReference>